<dbReference type="SUPFAM" id="SSF50249">
    <property type="entry name" value="Nucleic acid-binding proteins"/>
    <property type="match status" value="1"/>
</dbReference>
<reference evidence="13" key="1">
    <citation type="submission" date="2019-06" db="EMBL/GenBank/DDBJ databases">
        <title>The complete genome of Emcibacter congregatus ZYLT.</title>
        <authorList>
            <person name="Zhao Z."/>
        </authorList>
    </citation>
    <scope>NUCLEOTIDE SEQUENCE [LARGE SCALE GENOMIC DNA]</scope>
    <source>
        <strain evidence="13">MCCC 1A06723</strain>
    </source>
</reference>
<keyword evidence="7" id="KW-0378">Hydrolase</keyword>
<dbReference type="GO" id="GO:0003723">
    <property type="term" value="F:RNA binding"/>
    <property type="evidence" value="ECO:0007669"/>
    <property type="project" value="UniProtKB-KW"/>
</dbReference>
<dbReference type="Pfam" id="PF10150">
    <property type="entry name" value="RNase_E_G"/>
    <property type="match status" value="1"/>
</dbReference>
<accession>A0A501PG09</accession>
<keyword evidence="13" id="KW-1185">Reference proteome</keyword>
<evidence type="ECO:0000256" key="6">
    <source>
        <dbReference type="ARBA" id="ARBA00022759"/>
    </source>
</evidence>
<keyword evidence="3" id="KW-0997">Cell inner membrane</keyword>
<dbReference type="PROSITE" id="PS50126">
    <property type="entry name" value="S1"/>
    <property type="match status" value="1"/>
</dbReference>
<evidence type="ECO:0000256" key="3">
    <source>
        <dbReference type="ARBA" id="ARBA00022519"/>
    </source>
</evidence>
<evidence type="ECO:0000256" key="4">
    <source>
        <dbReference type="ARBA" id="ARBA00022722"/>
    </source>
</evidence>
<dbReference type="InterPro" id="IPR012340">
    <property type="entry name" value="NA-bd_OB-fold"/>
</dbReference>
<dbReference type="GO" id="GO:0005737">
    <property type="term" value="C:cytoplasm"/>
    <property type="evidence" value="ECO:0007669"/>
    <property type="project" value="TreeGrafter"/>
</dbReference>
<keyword evidence="6" id="KW-0255">Endonuclease</keyword>
<dbReference type="Proteomes" id="UP000319148">
    <property type="component" value="Unassembled WGS sequence"/>
</dbReference>
<evidence type="ECO:0000256" key="2">
    <source>
        <dbReference type="ARBA" id="ARBA00022475"/>
    </source>
</evidence>
<evidence type="ECO:0000256" key="1">
    <source>
        <dbReference type="ARBA" id="ARBA00001946"/>
    </source>
</evidence>
<keyword evidence="5" id="KW-0479">Metal-binding</keyword>
<evidence type="ECO:0000259" key="11">
    <source>
        <dbReference type="PROSITE" id="PS50126"/>
    </source>
</evidence>
<dbReference type="GO" id="GO:0046872">
    <property type="term" value="F:metal ion binding"/>
    <property type="evidence" value="ECO:0007669"/>
    <property type="project" value="UniProtKB-KW"/>
</dbReference>
<evidence type="ECO:0000256" key="5">
    <source>
        <dbReference type="ARBA" id="ARBA00022723"/>
    </source>
</evidence>
<dbReference type="EMBL" id="VFIY01000016">
    <property type="protein sequence ID" value="TPD58921.1"/>
    <property type="molecule type" value="Genomic_DNA"/>
</dbReference>
<gene>
    <name evidence="12" type="ORF">FIV46_13645</name>
</gene>
<dbReference type="Gene3D" id="2.40.50.140">
    <property type="entry name" value="Nucleic acid-binding proteins"/>
    <property type="match status" value="1"/>
</dbReference>
<dbReference type="GO" id="GO:0004540">
    <property type="term" value="F:RNA nuclease activity"/>
    <property type="evidence" value="ECO:0007669"/>
    <property type="project" value="InterPro"/>
</dbReference>
<evidence type="ECO:0000256" key="10">
    <source>
        <dbReference type="ARBA" id="ARBA00023136"/>
    </source>
</evidence>
<name>A0A501PG09_9PROT</name>
<evidence type="ECO:0000313" key="12">
    <source>
        <dbReference type="EMBL" id="TPD58921.1"/>
    </source>
</evidence>
<keyword evidence="4" id="KW-0540">Nuclease</keyword>
<dbReference type="OrthoDB" id="9804278at2"/>
<proteinExistence type="predicted"/>
<dbReference type="GO" id="GO:0004519">
    <property type="term" value="F:endonuclease activity"/>
    <property type="evidence" value="ECO:0007669"/>
    <property type="project" value="UniProtKB-KW"/>
</dbReference>
<evidence type="ECO:0000313" key="13">
    <source>
        <dbReference type="Proteomes" id="UP000319148"/>
    </source>
</evidence>
<dbReference type="PANTHER" id="PTHR30001">
    <property type="entry name" value="RIBONUCLEASE"/>
    <property type="match status" value="1"/>
</dbReference>
<evidence type="ECO:0000256" key="8">
    <source>
        <dbReference type="ARBA" id="ARBA00022842"/>
    </source>
</evidence>
<dbReference type="RefSeq" id="WP_139941498.1">
    <property type="nucleotide sequence ID" value="NZ_JBHSYP010000002.1"/>
</dbReference>
<dbReference type="AlphaFoldDB" id="A0A501PG09"/>
<dbReference type="GO" id="GO:0016787">
    <property type="term" value="F:hydrolase activity"/>
    <property type="evidence" value="ECO:0007669"/>
    <property type="project" value="UniProtKB-KW"/>
</dbReference>
<evidence type="ECO:0000256" key="9">
    <source>
        <dbReference type="ARBA" id="ARBA00022884"/>
    </source>
</evidence>
<dbReference type="InterPro" id="IPR003029">
    <property type="entry name" value="S1_domain"/>
</dbReference>
<comment type="caution">
    <text evidence="12">The sequence shown here is derived from an EMBL/GenBank/DDBJ whole genome shotgun (WGS) entry which is preliminary data.</text>
</comment>
<keyword evidence="9" id="KW-0694">RNA-binding</keyword>
<keyword evidence="10" id="KW-0472">Membrane</keyword>
<dbReference type="SMART" id="SM00316">
    <property type="entry name" value="S1"/>
    <property type="match status" value="1"/>
</dbReference>
<protein>
    <submittedName>
        <fullName evidence="12">S1 RNA-binding domain-containing protein</fullName>
    </submittedName>
</protein>
<dbReference type="GO" id="GO:0006364">
    <property type="term" value="P:rRNA processing"/>
    <property type="evidence" value="ECO:0007669"/>
    <property type="project" value="TreeGrafter"/>
</dbReference>
<keyword evidence="8" id="KW-0460">Magnesium</keyword>
<dbReference type="PANTHER" id="PTHR30001:SF1">
    <property type="entry name" value="RIBONUCLEASE E_G-LIKE PROTEIN, CHLOROPLASTIC"/>
    <property type="match status" value="1"/>
</dbReference>
<dbReference type="InterPro" id="IPR019307">
    <property type="entry name" value="RNA-bd_AU-1/RNase_E/G"/>
</dbReference>
<comment type="cofactor">
    <cofactor evidence="1">
        <name>Mg(2+)</name>
        <dbReference type="ChEBI" id="CHEBI:18420"/>
    </cofactor>
</comment>
<organism evidence="12 13">
    <name type="scientific">Emcibacter nanhaiensis</name>
    <dbReference type="NCBI Taxonomy" id="1505037"/>
    <lineage>
        <taxon>Bacteria</taxon>
        <taxon>Pseudomonadati</taxon>
        <taxon>Pseudomonadota</taxon>
        <taxon>Alphaproteobacteria</taxon>
        <taxon>Emcibacterales</taxon>
        <taxon>Emcibacteraceae</taxon>
        <taxon>Emcibacter</taxon>
    </lineage>
</organism>
<dbReference type="InterPro" id="IPR004659">
    <property type="entry name" value="RNase_E/G"/>
</dbReference>
<feature type="domain" description="S1 motif" evidence="11">
    <location>
        <begin position="43"/>
        <end position="122"/>
    </location>
</feature>
<sequence length="471" mass="52944">MSRKMSRTLLVTSAPGEVRAALLEDDRPVEIRLYRDHEPTRVGAIYMGHITHVSRELQAVFVELEKGLEGFLQLKLLPKPATGDKKQKKPKDLTRLVSEGQKIIVQVTRDPVHGKEAQVTGRIELQSSGLVLHPFRAGAFVSSRIKDPGRREELKKFGESLELEGYGITFRTEAAELPDRQLADTAHRLLKQWKDIEKNLAVTLPPKLLAQGPDPIAQILRTYGSNRLEKILFDQASDLKQAHQWAEQFAPELTGRLEPAAAGEDIFLTHGVEEELQALYEKRIRLDSGAWITIEETEALTAIDVNTGEAKFSTDREQQMLRLNREAAREIFRQLRLRAIGGQIVIDFVNMTGKGDVTALMDVIDNLIHADPQQVQRTNLSAFGLLEMTRKADVKSLGERLLAARDPDPNVASRALELLREAMREADREPGKPYTIKGPATVLDWIRDHPDYSAEFTRRTGSALMLEDHTS</sequence>
<keyword evidence="2" id="KW-1003">Cell membrane</keyword>
<evidence type="ECO:0000256" key="7">
    <source>
        <dbReference type="ARBA" id="ARBA00022801"/>
    </source>
</evidence>